<name>A0A346NI39_9ALTE</name>
<keyword evidence="5" id="KW-1185">Reference proteome</keyword>
<feature type="region of interest" description="Disordered" evidence="1">
    <location>
        <begin position="341"/>
        <end position="370"/>
    </location>
</feature>
<feature type="domain" description="SPOR" evidence="3">
    <location>
        <begin position="425"/>
        <end position="504"/>
    </location>
</feature>
<reference evidence="4 5" key="1">
    <citation type="submission" date="2018-08" db="EMBL/GenBank/DDBJ databases">
        <title>Salinimonas sediminis sp. nov., a piezophilic bacterium isolated from a deep-sea sediment sample from the New Britain Trench.</title>
        <authorList>
            <person name="Cao J."/>
        </authorList>
    </citation>
    <scope>NUCLEOTIDE SEQUENCE [LARGE SCALE GENOMIC DNA]</scope>
    <source>
        <strain evidence="4 5">N102</strain>
    </source>
</reference>
<keyword evidence="4" id="KW-0131">Cell cycle</keyword>
<organism evidence="4 5">
    <name type="scientific">Salinimonas sediminis</name>
    <dbReference type="NCBI Taxonomy" id="2303538"/>
    <lineage>
        <taxon>Bacteria</taxon>
        <taxon>Pseudomonadati</taxon>
        <taxon>Pseudomonadota</taxon>
        <taxon>Gammaproteobacteria</taxon>
        <taxon>Alteromonadales</taxon>
        <taxon>Alteromonadaceae</taxon>
        <taxon>Alteromonas/Salinimonas group</taxon>
        <taxon>Salinimonas</taxon>
    </lineage>
</organism>
<feature type="transmembrane region" description="Helical" evidence="2">
    <location>
        <begin position="206"/>
        <end position="227"/>
    </location>
</feature>
<evidence type="ECO:0000256" key="1">
    <source>
        <dbReference type="SAM" id="MobiDB-lite"/>
    </source>
</evidence>
<dbReference type="EMBL" id="CP031769">
    <property type="protein sequence ID" value="AXR05196.1"/>
    <property type="molecule type" value="Genomic_DNA"/>
</dbReference>
<evidence type="ECO:0000256" key="2">
    <source>
        <dbReference type="SAM" id="Phobius"/>
    </source>
</evidence>
<dbReference type="GO" id="GO:0051301">
    <property type="term" value="P:cell division"/>
    <property type="evidence" value="ECO:0007669"/>
    <property type="project" value="UniProtKB-KW"/>
</dbReference>
<dbReference type="InterPro" id="IPR007730">
    <property type="entry name" value="SPOR-like_dom"/>
</dbReference>
<dbReference type="OrthoDB" id="6189127at2"/>
<dbReference type="Gene3D" id="3.30.70.1070">
    <property type="entry name" value="Sporulation related repeat"/>
    <property type="match status" value="1"/>
</dbReference>
<feature type="region of interest" description="Disordered" evidence="1">
    <location>
        <begin position="261"/>
        <end position="329"/>
    </location>
</feature>
<keyword evidence="4" id="KW-0132">Cell division</keyword>
<gene>
    <name evidence="4" type="ORF">D0Y50_01695</name>
</gene>
<keyword evidence="2" id="KW-1133">Transmembrane helix</keyword>
<dbReference type="KEGG" id="salm:D0Y50_01695"/>
<proteinExistence type="predicted"/>
<keyword evidence="2" id="KW-0812">Transmembrane</keyword>
<evidence type="ECO:0000313" key="4">
    <source>
        <dbReference type="EMBL" id="AXR05196.1"/>
    </source>
</evidence>
<dbReference type="Proteomes" id="UP000262073">
    <property type="component" value="Chromosome"/>
</dbReference>
<dbReference type="Pfam" id="PF05036">
    <property type="entry name" value="SPOR"/>
    <property type="match status" value="1"/>
</dbReference>
<feature type="compositionally biased region" description="Polar residues" evidence="1">
    <location>
        <begin position="298"/>
        <end position="329"/>
    </location>
</feature>
<feature type="compositionally biased region" description="Low complexity" evidence="1">
    <location>
        <begin position="261"/>
        <end position="279"/>
    </location>
</feature>
<feature type="compositionally biased region" description="Polar residues" evidence="1">
    <location>
        <begin position="350"/>
        <end position="370"/>
    </location>
</feature>
<dbReference type="AlphaFoldDB" id="A0A346NI39"/>
<keyword evidence="2" id="KW-0472">Membrane</keyword>
<dbReference type="PROSITE" id="PS51724">
    <property type="entry name" value="SPOR"/>
    <property type="match status" value="1"/>
</dbReference>
<evidence type="ECO:0000313" key="5">
    <source>
        <dbReference type="Proteomes" id="UP000262073"/>
    </source>
</evidence>
<evidence type="ECO:0000259" key="3">
    <source>
        <dbReference type="PROSITE" id="PS51724"/>
    </source>
</evidence>
<protein>
    <submittedName>
        <fullName evidence="4">Cell division protein DamX</fullName>
    </submittedName>
</protein>
<dbReference type="RefSeq" id="WP_117315194.1">
    <property type="nucleotide sequence ID" value="NZ_CP031769.1"/>
</dbReference>
<dbReference type="InterPro" id="IPR036680">
    <property type="entry name" value="SPOR-like_sf"/>
</dbReference>
<dbReference type="GO" id="GO:0042834">
    <property type="term" value="F:peptidoglycan binding"/>
    <property type="evidence" value="ECO:0007669"/>
    <property type="project" value="InterPro"/>
</dbReference>
<accession>A0A346NI39</accession>
<sequence length="515" mass="56490">MHSQLHERLEYLVNFSSQLIFVSGDSIAQQQKTLEAFVFNQHDETDIAYLTAQPALELSDYRRQLCRQLLGQLVGSYVRPLNELLAELNTHNGPILITITQAEHLPDALLQELWDLVLQSRFASNKQHLNVLLFGQSAWAENAKQWLPAKNSDTPLLISSQSVMAEQGGTDLDRMIVKRREAFHEHLLKRQQLDNPVKTNRLASPWFWVSATLVFLVSFTALVAWQYGSDISALFQPLDSQPPQVEEPLALPGSAFSELTESAAAGTDSAAAETNSAAAQLDSFPTSTAQADQPAITADNSDASDSIAGDTQPTRPASVSQDTPLSNNARVSSWAAQMDAWDKRPKEAQHNQTGNEMDTAAAPNQTPATRSAQVLPAALVKQAQQLSAQIAAAAPLPQNPPGPNTAPVQPMATEPQVDNARLLQAVTAEDYVVQLAGLKDATLLRQFVSDYRLGEQVWIYRTQRYGGPWYVLLFKQPFASVAEARRAIPLLPDFPRKNEAFVKSGAQILAEISAQ</sequence>